<dbReference type="Proteomes" id="UP000501240">
    <property type="component" value="Chromosome"/>
</dbReference>
<sequence>MPDPAPAASDSSDASGDLDREEEGVARSCYLLEFSVGPGGARQGDVFAGTSVAELAAAFADRYDDHGADSYLVMWYGALLHLWVVQEGVIVEGIDLHPYLRTGDARCDRALARIVAAHRRDDDLWDVLDQVMEPYDFDMARALPLLAHVLDLHERSEAGDDDARSRLDRILEDAEAEKAPESYDGVTVERLVLDWDAVAAAAPPLREPVLEAEWVRVRWASKDLMHPETYLNPWGAEWVEPLHLGVNDLENGD</sequence>
<dbReference type="RefSeq" id="WP_173096773.1">
    <property type="nucleotide sequence ID" value="NZ_CP053892.1"/>
</dbReference>
<protein>
    <submittedName>
        <fullName evidence="1">Uncharacterized protein</fullName>
    </submittedName>
</protein>
<keyword evidence="2" id="KW-1185">Reference proteome</keyword>
<evidence type="ECO:0000313" key="2">
    <source>
        <dbReference type="Proteomes" id="UP000501240"/>
    </source>
</evidence>
<organism evidence="1 2">
    <name type="scientific">Actinomadura verrucosospora</name>
    <dbReference type="NCBI Taxonomy" id="46165"/>
    <lineage>
        <taxon>Bacteria</taxon>
        <taxon>Bacillati</taxon>
        <taxon>Actinomycetota</taxon>
        <taxon>Actinomycetes</taxon>
        <taxon>Streptosporangiales</taxon>
        <taxon>Thermomonosporaceae</taxon>
        <taxon>Actinomadura</taxon>
    </lineage>
</organism>
<name>A0A7D3VTU9_ACTVE</name>
<accession>A0A7D3VTU9</accession>
<reference evidence="1 2" key="1">
    <citation type="submission" date="2020-05" db="EMBL/GenBank/DDBJ databases">
        <title>Actinomadura verrucosospora NRRL-B18236 (PFL_A860) Genome sequencing and assembly.</title>
        <authorList>
            <person name="Samborskyy M."/>
        </authorList>
    </citation>
    <scope>NUCLEOTIDE SEQUENCE [LARGE SCALE GENOMIC DNA]</scope>
    <source>
        <strain evidence="1 2">NRRL:B18236</strain>
    </source>
</reference>
<gene>
    <name evidence="1" type="ORF">ACTIVE_4334</name>
</gene>
<proteinExistence type="predicted"/>
<dbReference type="EMBL" id="CP053892">
    <property type="protein sequence ID" value="QKG22693.1"/>
    <property type="molecule type" value="Genomic_DNA"/>
</dbReference>
<dbReference type="AlphaFoldDB" id="A0A7D3VTU9"/>
<evidence type="ECO:0000313" key="1">
    <source>
        <dbReference type="EMBL" id="QKG22693.1"/>
    </source>
</evidence>